<comment type="caution">
    <text evidence="9">The sequence shown here is derived from an EMBL/GenBank/DDBJ whole genome shotgun (WGS) entry which is preliminary data.</text>
</comment>
<feature type="transmembrane region" description="Helical" evidence="8">
    <location>
        <begin position="12"/>
        <end position="32"/>
    </location>
</feature>
<proteinExistence type="inferred from homology"/>
<dbReference type="Proteomes" id="UP000319732">
    <property type="component" value="Unassembled WGS sequence"/>
</dbReference>
<dbReference type="GO" id="GO:0015031">
    <property type="term" value="P:protein transport"/>
    <property type="evidence" value="ECO:0007669"/>
    <property type="project" value="UniProtKB-KW"/>
</dbReference>
<evidence type="ECO:0000256" key="6">
    <source>
        <dbReference type="ARBA" id="ARBA00023136"/>
    </source>
</evidence>
<protein>
    <submittedName>
        <fullName evidence="9">Biopolymer transporter ExbD</fullName>
    </submittedName>
</protein>
<dbReference type="InterPro" id="IPR003400">
    <property type="entry name" value="ExbD"/>
</dbReference>
<evidence type="ECO:0000313" key="9">
    <source>
        <dbReference type="EMBL" id="TQV82730.1"/>
    </source>
</evidence>
<evidence type="ECO:0000256" key="8">
    <source>
        <dbReference type="SAM" id="Phobius"/>
    </source>
</evidence>
<evidence type="ECO:0000313" key="10">
    <source>
        <dbReference type="Proteomes" id="UP000319732"/>
    </source>
</evidence>
<keyword evidence="3" id="KW-1003">Cell membrane</keyword>
<dbReference type="GO" id="GO:0022857">
    <property type="term" value="F:transmembrane transporter activity"/>
    <property type="evidence" value="ECO:0007669"/>
    <property type="project" value="InterPro"/>
</dbReference>
<keyword evidence="5 8" id="KW-1133">Transmembrane helix</keyword>
<keyword evidence="6 8" id="KW-0472">Membrane</keyword>
<gene>
    <name evidence="9" type="ORF">FKG94_07105</name>
</gene>
<sequence>MARHHKRLKQTSKLNLVSLMDIFTILVFFLLVNSSDVEVLQSNKSIKLPESVAEKKPDATLVVMLNQTDIVVAGRSLVPVATVLGREENDIKELTEELEYQASRRPLTESEKKKGRAVTIMGDESIPYALLKRIMTTCAAADYRDISLAVTRVAPGTPDAEEGLAWQQ</sequence>
<dbReference type="Pfam" id="PF02472">
    <property type="entry name" value="ExbD"/>
    <property type="match status" value="1"/>
</dbReference>
<accession>A0A545TZT9</accession>
<keyword evidence="7" id="KW-0653">Protein transport</keyword>
<comment type="similarity">
    <text evidence="2 7">Belongs to the ExbD/TolR family.</text>
</comment>
<evidence type="ECO:0000256" key="2">
    <source>
        <dbReference type="ARBA" id="ARBA00005811"/>
    </source>
</evidence>
<organism evidence="9 10">
    <name type="scientific">Exilibacterium tricleocarpae</name>
    <dbReference type="NCBI Taxonomy" id="2591008"/>
    <lineage>
        <taxon>Bacteria</taxon>
        <taxon>Pseudomonadati</taxon>
        <taxon>Pseudomonadota</taxon>
        <taxon>Gammaproteobacteria</taxon>
        <taxon>Cellvibrionales</taxon>
        <taxon>Cellvibrionaceae</taxon>
        <taxon>Exilibacterium</taxon>
    </lineage>
</organism>
<dbReference type="EMBL" id="VHSG01000007">
    <property type="protein sequence ID" value="TQV82730.1"/>
    <property type="molecule type" value="Genomic_DNA"/>
</dbReference>
<dbReference type="AlphaFoldDB" id="A0A545TZT9"/>
<name>A0A545TZT9_9GAMM</name>
<evidence type="ECO:0000256" key="4">
    <source>
        <dbReference type="ARBA" id="ARBA00022692"/>
    </source>
</evidence>
<reference evidence="9 10" key="1">
    <citation type="submission" date="2019-06" db="EMBL/GenBank/DDBJ databases">
        <title>Whole genome sequence for Cellvibrionaceae sp. R142.</title>
        <authorList>
            <person name="Wang G."/>
        </authorList>
    </citation>
    <scope>NUCLEOTIDE SEQUENCE [LARGE SCALE GENOMIC DNA]</scope>
    <source>
        <strain evidence="9 10">R142</strain>
    </source>
</reference>
<comment type="subcellular location">
    <subcellularLocation>
        <location evidence="1">Cell membrane</location>
        <topology evidence="1">Single-pass membrane protein</topology>
    </subcellularLocation>
    <subcellularLocation>
        <location evidence="7">Cell membrane</location>
        <topology evidence="7">Single-pass type II membrane protein</topology>
    </subcellularLocation>
</comment>
<dbReference type="GO" id="GO:0005886">
    <property type="term" value="C:plasma membrane"/>
    <property type="evidence" value="ECO:0007669"/>
    <property type="project" value="UniProtKB-SubCell"/>
</dbReference>
<keyword evidence="4 7" id="KW-0812">Transmembrane</keyword>
<evidence type="ECO:0000256" key="3">
    <source>
        <dbReference type="ARBA" id="ARBA00022475"/>
    </source>
</evidence>
<keyword evidence="10" id="KW-1185">Reference proteome</keyword>
<dbReference type="OrthoDB" id="5294637at2"/>
<evidence type="ECO:0000256" key="5">
    <source>
        <dbReference type="ARBA" id="ARBA00022989"/>
    </source>
</evidence>
<keyword evidence="7" id="KW-0813">Transport</keyword>
<evidence type="ECO:0000256" key="7">
    <source>
        <dbReference type="RuleBase" id="RU003879"/>
    </source>
</evidence>
<evidence type="ECO:0000256" key="1">
    <source>
        <dbReference type="ARBA" id="ARBA00004162"/>
    </source>
</evidence>